<dbReference type="AlphaFoldDB" id="A0A348B2D8"/>
<protein>
    <submittedName>
        <fullName evidence="1">Uncharacterized protein</fullName>
    </submittedName>
</protein>
<evidence type="ECO:0000313" key="3">
    <source>
        <dbReference type="Proteomes" id="UP000276741"/>
    </source>
</evidence>
<name>A0A348B2D8_9CREN</name>
<accession>A0A348B2D8</accession>
<reference evidence="2" key="1">
    <citation type="journal article" date="2014" name="Int. J. Syst. Evol. Microbiol.">
        <title>Complete genome sequence of Corynebacterium casei LMG S-19264T (=DSM 44701T), isolated from a smear-ripened cheese.</title>
        <authorList>
            <consortium name="US DOE Joint Genome Institute (JGI-PGF)"/>
            <person name="Walter F."/>
            <person name="Albersmeier A."/>
            <person name="Kalinowski J."/>
            <person name="Ruckert C."/>
        </authorList>
    </citation>
    <scope>NUCLEOTIDE SEQUENCE</scope>
    <source>
        <strain evidence="2">JCM 31740</strain>
    </source>
</reference>
<reference evidence="3" key="2">
    <citation type="submission" date="2018-04" db="EMBL/GenBank/DDBJ databases">
        <title>Complete genome sequence of Sulfodiicoccus acidiphilus strain HS-1.</title>
        <authorList>
            <person name="Sakai H.D."/>
            <person name="Kurosawa N."/>
        </authorList>
    </citation>
    <scope>NUCLEOTIDE SEQUENCE [LARGE SCALE GENOMIC DNA]</scope>
    <source>
        <strain evidence="3">HS-1</strain>
    </source>
</reference>
<keyword evidence="3" id="KW-1185">Reference proteome</keyword>
<sequence length="108" mass="12092">MKLGKKAILAAKLASRYMGYEPSELRVEGDGSEPAGVWEYLDPWQKAVVEALVELAEQLTYEELEAYLTIHGLPSDIPIDTLRELLTSMERKGLIDKEALSKAKVLMK</sequence>
<dbReference type="Proteomes" id="UP000276741">
    <property type="component" value="Chromosome"/>
</dbReference>
<dbReference type="EMBL" id="BMQS01000004">
    <property type="protein sequence ID" value="GGT90163.1"/>
    <property type="molecule type" value="Genomic_DNA"/>
</dbReference>
<gene>
    <name evidence="2" type="ORF">GCM10007116_04920</name>
    <name evidence="1" type="ORF">HS1genome_0729</name>
</gene>
<proteinExistence type="predicted"/>
<reference evidence="1" key="3">
    <citation type="journal article" date="2019" name="BMC Res. Notes">
        <title>Complete genome sequence of the Sulfodiicoccus acidiphilus strain HS-1T, the first crenarchaeon that lacks polB3, isolated from an acidic hot spring in Ohwaku-dani, Hakone, Japan.</title>
        <authorList>
            <person name="Sakai H.D."/>
            <person name="Kurosawa N."/>
        </authorList>
    </citation>
    <scope>NUCLEOTIDE SEQUENCE</scope>
    <source>
        <strain evidence="1">HS-1</strain>
    </source>
</reference>
<evidence type="ECO:0000313" key="2">
    <source>
        <dbReference type="EMBL" id="GGT90163.1"/>
    </source>
</evidence>
<organism evidence="1 3">
    <name type="scientific">Sulfodiicoccus acidiphilus</name>
    <dbReference type="NCBI Taxonomy" id="1670455"/>
    <lineage>
        <taxon>Archaea</taxon>
        <taxon>Thermoproteota</taxon>
        <taxon>Thermoprotei</taxon>
        <taxon>Sulfolobales</taxon>
        <taxon>Sulfolobaceae</taxon>
        <taxon>Sulfodiicoccus</taxon>
    </lineage>
</organism>
<reference evidence="2" key="4">
    <citation type="submission" date="2020-09" db="EMBL/GenBank/DDBJ databases">
        <authorList>
            <person name="Sun Q."/>
            <person name="Ohkuma M."/>
        </authorList>
    </citation>
    <scope>NUCLEOTIDE SEQUENCE</scope>
    <source>
        <strain evidence="2">JCM 31740</strain>
    </source>
</reference>
<evidence type="ECO:0000313" key="1">
    <source>
        <dbReference type="EMBL" id="BBD72340.1"/>
    </source>
</evidence>
<dbReference type="KEGG" id="sacd:HS1genome_0729"/>
<dbReference type="EMBL" id="AP018553">
    <property type="protein sequence ID" value="BBD72340.1"/>
    <property type="molecule type" value="Genomic_DNA"/>
</dbReference>
<dbReference type="Proteomes" id="UP000616143">
    <property type="component" value="Unassembled WGS sequence"/>
</dbReference>